<gene>
    <name evidence="2" type="ORF">BKA15_000230</name>
</gene>
<reference evidence="2 3" key="1">
    <citation type="submission" date="2020-07" db="EMBL/GenBank/DDBJ databases">
        <title>Sequencing the genomes of 1000 actinobacteria strains.</title>
        <authorList>
            <person name="Klenk H.-P."/>
        </authorList>
    </citation>
    <scope>NUCLEOTIDE SEQUENCE [LARGE SCALE GENOMIC DNA]</scope>
    <source>
        <strain evidence="2 3">DSM 22083</strain>
    </source>
</reference>
<organism evidence="2 3">
    <name type="scientific">Microlunatus parietis</name>
    <dbReference type="NCBI Taxonomy" id="682979"/>
    <lineage>
        <taxon>Bacteria</taxon>
        <taxon>Bacillati</taxon>
        <taxon>Actinomycetota</taxon>
        <taxon>Actinomycetes</taxon>
        <taxon>Propionibacteriales</taxon>
        <taxon>Propionibacteriaceae</taxon>
        <taxon>Microlunatus</taxon>
    </lineage>
</organism>
<dbReference type="InterPro" id="IPR039422">
    <property type="entry name" value="MarR/SlyA-like"/>
</dbReference>
<dbReference type="GO" id="GO:0006950">
    <property type="term" value="P:response to stress"/>
    <property type="evidence" value="ECO:0007669"/>
    <property type="project" value="TreeGrafter"/>
</dbReference>
<feature type="domain" description="HTH marR-type" evidence="1">
    <location>
        <begin position="9"/>
        <end position="135"/>
    </location>
</feature>
<dbReference type="InterPro" id="IPR000835">
    <property type="entry name" value="HTH_MarR-typ"/>
</dbReference>
<dbReference type="Pfam" id="PF12802">
    <property type="entry name" value="MarR_2"/>
    <property type="match status" value="1"/>
</dbReference>
<evidence type="ECO:0000313" key="3">
    <source>
        <dbReference type="Proteomes" id="UP000569914"/>
    </source>
</evidence>
<dbReference type="GO" id="GO:0003677">
    <property type="term" value="F:DNA binding"/>
    <property type="evidence" value="ECO:0007669"/>
    <property type="project" value="UniProtKB-KW"/>
</dbReference>
<evidence type="ECO:0000259" key="1">
    <source>
        <dbReference type="PROSITE" id="PS50995"/>
    </source>
</evidence>
<dbReference type="EMBL" id="JACCBU010000001">
    <property type="protein sequence ID" value="NYE68901.1"/>
    <property type="molecule type" value="Genomic_DNA"/>
</dbReference>
<dbReference type="Proteomes" id="UP000569914">
    <property type="component" value="Unassembled WGS sequence"/>
</dbReference>
<dbReference type="PANTHER" id="PTHR33164:SF43">
    <property type="entry name" value="HTH-TYPE TRANSCRIPTIONAL REPRESSOR YETL"/>
    <property type="match status" value="1"/>
</dbReference>
<sequence>MPMGKRQSRRDAVRTLLRAGRMLDRVNTGLTPPQYRLLSLLADGTERSTALAQRLTVSKPAISAAVESLSAAGFVRRRSDESDRRITWLEITTDGETALAVADDALVRRLDEVLDELGDASAVLTALAALDEAMEKNREERRRARQA</sequence>
<proteinExistence type="predicted"/>
<protein>
    <submittedName>
        <fullName evidence="2">DNA-binding MarR family transcriptional regulator</fullName>
    </submittedName>
</protein>
<dbReference type="Gene3D" id="1.10.10.10">
    <property type="entry name" value="Winged helix-like DNA-binding domain superfamily/Winged helix DNA-binding domain"/>
    <property type="match status" value="1"/>
</dbReference>
<keyword evidence="2" id="KW-0238">DNA-binding</keyword>
<name>A0A7Y9I2P5_9ACTN</name>
<comment type="caution">
    <text evidence="2">The sequence shown here is derived from an EMBL/GenBank/DDBJ whole genome shotgun (WGS) entry which is preliminary data.</text>
</comment>
<dbReference type="PROSITE" id="PS50995">
    <property type="entry name" value="HTH_MARR_2"/>
    <property type="match status" value="1"/>
</dbReference>
<dbReference type="GO" id="GO:0003700">
    <property type="term" value="F:DNA-binding transcription factor activity"/>
    <property type="evidence" value="ECO:0007669"/>
    <property type="project" value="InterPro"/>
</dbReference>
<dbReference type="SMART" id="SM00347">
    <property type="entry name" value="HTH_MARR"/>
    <property type="match status" value="1"/>
</dbReference>
<evidence type="ECO:0000313" key="2">
    <source>
        <dbReference type="EMBL" id="NYE68901.1"/>
    </source>
</evidence>
<dbReference type="SUPFAM" id="SSF46785">
    <property type="entry name" value="Winged helix' DNA-binding domain"/>
    <property type="match status" value="1"/>
</dbReference>
<dbReference type="InterPro" id="IPR036388">
    <property type="entry name" value="WH-like_DNA-bd_sf"/>
</dbReference>
<accession>A0A7Y9I2P5</accession>
<dbReference type="InterPro" id="IPR036390">
    <property type="entry name" value="WH_DNA-bd_sf"/>
</dbReference>
<dbReference type="PANTHER" id="PTHR33164">
    <property type="entry name" value="TRANSCRIPTIONAL REGULATOR, MARR FAMILY"/>
    <property type="match status" value="1"/>
</dbReference>
<keyword evidence="3" id="KW-1185">Reference proteome</keyword>
<dbReference type="AlphaFoldDB" id="A0A7Y9I2P5"/>